<name>A0A8J6MVS0_9DELT</name>
<dbReference type="GO" id="GO:0016491">
    <property type="term" value="F:oxidoreductase activity"/>
    <property type="evidence" value="ECO:0007669"/>
    <property type="project" value="InterPro"/>
</dbReference>
<evidence type="ECO:0000313" key="2">
    <source>
        <dbReference type="EMBL" id="MBC8176127.1"/>
    </source>
</evidence>
<dbReference type="PANTHER" id="PTHR43745:SF2">
    <property type="entry name" value="NITROREDUCTASE MJ1384-RELATED"/>
    <property type="match status" value="1"/>
</dbReference>
<sequence>MICVIAFLCGILFFQLERGESMGNIGSEKTVTLPAPQFDSRTSIEESLLERRSVRQYRDKELTMGELSQLLWAAQGVTSSRGYRTAPSAGALYPLEIYIAVGKISELAPGIYKYEPGEHKLLKTCDGDKRIDLWRAALEQSPIRNAPVVLVFCAIYERTTRKYRKRGIRYVHMEVGHAAQNVCLQAVSLGLDTVVIGAFNDKEIKKVLNLEADEWPLCIMPAGRVEND</sequence>
<organism evidence="2 3">
    <name type="scientific">Candidatus Desulfacyla euxinica</name>
    <dbReference type="NCBI Taxonomy" id="2841693"/>
    <lineage>
        <taxon>Bacteria</taxon>
        <taxon>Deltaproteobacteria</taxon>
        <taxon>Candidatus Desulfacyla</taxon>
    </lineage>
</organism>
<dbReference type="Proteomes" id="UP000650524">
    <property type="component" value="Unassembled WGS sequence"/>
</dbReference>
<dbReference type="Pfam" id="PF00881">
    <property type="entry name" value="Nitroreductase"/>
    <property type="match status" value="1"/>
</dbReference>
<dbReference type="AlphaFoldDB" id="A0A8J6MVS0"/>
<dbReference type="InterPro" id="IPR052544">
    <property type="entry name" value="Bacteriocin_Proc_Enz"/>
</dbReference>
<dbReference type="InterPro" id="IPR020051">
    <property type="entry name" value="SagB-type_dehydrogenase"/>
</dbReference>
<dbReference type="SUPFAM" id="SSF55469">
    <property type="entry name" value="FMN-dependent nitroreductase-like"/>
    <property type="match status" value="1"/>
</dbReference>
<evidence type="ECO:0000313" key="3">
    <source>
        <dbReference type="Proteomes" id="UP000650524"/>
    </source>
</evidence>
<dbReference type="PANTHER" id="PTHR43745">
    <property type="entry name" value="NITROREDUCTASE MJ1384-RELATED"/>
    <property type="match status" value="1"/>
</dbReference>
<evidence type="ECO:0000259" key="1">
    <source>
        <dbReference type="Pfam" id="PF00881"/>
    </source>
</evidence>
<dbReference type="NCBIfam" id="TIGR03605">
    <property type="entry name" value="antibiot_sagB"/>
    <property type="match status" value="1"/>
</dbReference>
<dbReference type="EMBL" id="JACNJD010000095">
    <property type="protein sequence ID" value="MBC8176127.1"/>
    <property type="molecule type" value="Genomic_DNA"/>
</dbReference>
<proteinExistence type="predicted"/>
<feature type="domain" description="Nitroreductase" evidence="1">
    <location>
        <begin position="49"/>
        <end position="224"/>
    </location>
</feature>
<protein>
    <submittedName>
        <fullName evidence="2">SagB/ThcOx family dehydrogenase</fullName>
    </submittedName>
</protein>
<dbReference type="InterPro" id="IPR029479">
    <property type="entry name" value="Nitroreductase"/>
</dbReference>
<dbReference type="CDD" id="cd02142">
    <property type="entry name" value="McbC_SagB-like_oxidoreductase"/>
    <property type="match status" value="1"/>
</dbReference>
<accession>A0A8J6MVS0</accession>
<comment type="caution">
    <text evidence="2">The sequence shown here is derived from an EMBL/GenBank/DDBJ whole genome shotgun (WGS) entry which is preliminary data.</text>
</comment>
<dbReference type="Gene3D" id="3.40.109.10">
    <property type="entry name" value="NADH Oxidase"/>
    <property type="match status" value="1"/>
</dbReference>
<reference evidence="2 3" key="1">
    <citation type="submission" date="2020-08" db="EMBL/GenBank/DDBJ databases">
        <title>Bridging the membrane lipid divide: bacteria of the FCB group superphylum have the potential to synthesize archaeal ether lipids.</title>
        <authorList>
            <person name="Villanueva L."/>
            <person name="Von Meijenfeldt F.A.B."/>
            <person name="Westbye A.B."/>
            <person name="Yadav S."/>
            <person name="Hopmans E.C."/>
            <person name="Dutilh B.E."/>
            <person name="Sinninghe Damste J.S."/>
        </authorList>
    </citation>
    <scope>NUCLEOTIDE SEQUENCE [LARGE SCALE GENOMIC DNA]</scope>
    <source>
        <strain evidence="2">NIOZ-UU27</strain>
    </source>
</reference>
<dbReference type="InterPro" id="IPR000415">
    <property type="entry name" value="Nitroreductase-like"/>
</dbReference>
<gene>
    <name evidence="2" type="ORF">H8E19_01880</name>
</gene>